<reference evidence="4 5" key="1">
    <citation type="submission" date="2024-04" db="EMBL/GenBank/DDBJ databases">
        <authorList>
            <person name="Fracassetti M."/>
        </authorList>
    </citation>
    <scope>NUCLEOTIDE SEQUENCE [LARGE SCALE GENOMIC DNA]</scope>
</reference>
<feature type="repeat" description="PPR" evidence="3">
    <location>
        <begin position="57"/>
        <end position="91"/>
    </location>
</feature>
<dbReference type="PANTHER" id="PTHR47936">
    <property type="entry name" value="PPR_LONG DOMAIN-CONTAINING PROTEIN"/>
    <property type="match status" value="1"/>
</dbReference>
<feature type="repeat" description="PPR" evidence="3">
    <location>
        <begin position="92"/>
        <end position="126"/>
    </location>
</feature>
<dbReference type="InterPro" id="IPR002885">
    <property type="entry name" value="PPR_rpt"/>
</dbReference>
<sequence>MGALDSAASTMDEMVKEGVSPDVVSFNTLMSAFYRNGRFDDGESTWNRMAEMDVAPDIVSYNSRMLGLALVKRTEEAEKLIDEMGTKGIEPDVHSFSALIQGYVKDDNLEAVKRWYGEIEKNGLAPFKANFETLAPFLCEMGELQLAFELCRETIRAKCAVDVKLMQFVVDELMKGSKVQEAGEIVQLGKKKYKLVL</sequence>
<dbReference type="Gene3D" id="1.25.40.10">
    <property type="entry name" value="Tetratricopeptide repeat domain"/>
    <property type="match status" value="1"/>
</dbReference>
<evidence type="ECO:0000313" key="4">
    <source>
        <dbReference type="EMBL" id="CAL1397685.1"/>
    </source>
</evidence>
<dbReference type="PANTHER" id="PTHR47936:SF5">
    <property type="entry name" value="PENTACOTRIPEPTIDE-REPEAT REGION OF PRORP DOMAIN-CONTAINING PROTEIN"/>
    <property type="match status" value="1"/>
</dbReference>
<keyword evidence="5" id="KW-1185">Reference proteome</keyword>
<keyword evidence="2" id="KW-0677">Repeat</keyword>
<dbReference type="GO" id="GO:0031930">
    <property type="term" value="P:mitochondria-nucleus signaling pathway"/>
    <property type="evidence" value="ECO:0007669"/>
    <property type="project" value="TreeGrafter"/>
</dbReference>
<dbReference type="GO" id="GO:0009507">
    <property type="term" value="C:chloroplast"/>
    <property type="evidence" value="ECO:0007669"/>
    <property type="project" value="TreeGrafter"/>
</dbReference>
<evidence type="ECO:0000313" key="5">
    <source>
        <dbReference type="Proteomes" id="UP001497516"/>
    </source>
</evidence>
<dbReference type="Pfam" id="PF13041">
    <property type="entry name" value="PPR_2"/>
    <property type="match status" value="1"/>
</dbReference>
<protein>
    <recommendedName>
        <fullName evidence="6">Pentatricopeptide repeat-containing protein</fullName>
    </recommendedName>
</protein>
<dbReference type="EMBL" id="OZ034819">
    <property type="protein sequence ID" value="CAL1397685.1"/>
    <property type="molecule type" value="Genomic_DNA"/>
</dbReference>
<evidence type="ECO:0000256" key="1">
    <source>
        <dbReference type="ARBA" id="ARBA00007626"/>
    </source>
</evidence>
<dbReference type="GO" id="GO:0010019">
    <property type="term" value="P:chloroplast-nucleus signaling pathway"/>
    <property type="evidence" value="ECO:0007669"/>
    <property type="project" value="TreeGrafter"/>
</dbReference>
<organism evidence="4 5">
    <name type="scientific">Linum trigynum</name>
    <dbReference type="NCBI Taxonomy" id="586398"/>
    <lineage>
        <taxon>Eukaryota</taxon>
        <taxon>Viridiplantae</taxon>
        <taxon>Streptophyta</taxon>
        <taxon>Embryophyta</taxon>
        <taxon>Tracheophyta</taxon>
        <taxon>Spermatophyta</taxon>
        <taxon>Magnoliopsida</taxon>
        <taxon>eudicotyledons</taxon>
        <taxon>Gunneridae</taxon>
        <taxon>Pentapetalae</taxon>
        <taxon>rosids</taxon>
        <taxon>fabids</taxon>
        <taxon>Malpighiales</taxon>
        <taxon>Linaceae</taxon>
        <taxon>Linum</taxon>
    </lineage>
</organism>
<evidence type="ECO:0000256" key="3">
    <source>
        <dbReference type="PROSITE-ProRule" id="PRU00708"/>
    </source>
</evidence>
<evidence type="ECO:0000256" key="2">
    <source>
        <dbReference type="ARBA" id="ARBA00022737"/>
    </source>
</evidence>
<evidence type="ECO:0008006" key="6">
    <source>
        <dbReference type="Google" id="ProtNLM"/>
    </source>
</evidence>
<dbReference type="PROSITE" id="PS51375">
    <property type="entry name" value="PPR"/>
    <property type="match status" value="3"/>
</dbReference>
<proteinExistence type="inferred from homology"/>
<feature type="repeat" description="PPR" evidence="3">
    <location>
        <begin position="22"/>
        <end position="56"/>
    </location>
</feature>
<dbReference type="NCBIfam" id="TIGR00756">
    <property type="entry name" value="PPR"/>
    <property type="match status" value="3"/>
</dbReference>
<dbReference type="Proteomes" id="UP001497516">
    <property type="component" value="Chromosome 6"/>
</dbReference>
<accession>A0AAV2FJP6</accession>
<comment type="similarity">
    <text evidence="1">Belongs to the PPR family. P subfamily.</text>
</comment>
<name>A0AAV2FJP6_9ROSI</name>
<dbReference type="AlphaFoldDB" id="A0AAV2FJP6"/>
<gene>
    <name evidence="4" type="ORF">LTRI10_LOCUS37962</name>
</gene>
<dbReference type="InterPro" id="IPR011990">
    <property type="entry name" value="TPR-like_helical_dom_sf"/>
</dbReference>
<dbReference type="Pfam" id="PF12854">
    <property type="entry name" value="PPR_1"/>
    <property type="match status" value="1"/>
</dbReference>